<name>F0ZBE8_DICPU</name>
<gene>
    <name evidence="2" type="ORF">DICPUDRAFT_148547</name>
</gene>
<evidence type="ECO:0008006" key="4">
    <source>
        <dbReference type="Google" id="ProtNLM"/>
    </source>
</evidence>
<organism evidence="2 3">
    <name type="scientific">Dictyostelium purpureum</name>
    <name type="common">Slime mold</name>
    <dbReference type="NCBI Taxonomy" id="5786"/>
    <lineage>
        <taxon>Eukaryota</taxon>
        <taxon>Amoebozoa</taxon>
        <taxon>Evosea</taxon>
        <taxon>Eumycetozoa</taxon>
        <taxon>Dictyostelia</taxon>
        <taxon>Dictyosteliales</taxon>
        <taxon>Dictyosteliaceae</taxon>
        <taxon>Dictyostelium</taxon>
    </lineage>
</organism>
<dbReference type="VEuPathDB" id="AmoebaDB:DICPUDRAFT_148547"/>
<keyword evidence="3" id="KW-1185">Reference proteome</keyword>
<dbReference type="InterPro" id="IPR008615">
    <property type="entry name" value="FNIP"/>
</dbReference>
<proteinExistence type="predicted"/>
<dbReference type="GeneID" id="10506680"/>
<evidence type="ECO:0000256" key="1">
    <source>
        <dbReference type="ARBA" id="ARBA00022737"/>
    </source>
</evidence>
<dbReference type="InterPro" id="IPR051251">
    <property type="entry name" value="STK_FNIP-Repeat"/>
</dbReference>
<accession>F0ZBE8</accession>
<evidence type="ECO:0000313" key="2">
    <source>
        <dbReference type="EMBL" id="EGC38760.1"/>
    </source>
</evidence>
<dbReference type="AlphaFoldDB" id="F0ZBE8"/>
<protein>
    <recommendedName>
        <fullName evidence="4">FNIP repeat-containing protein</fullName>
    </recommendedName>
</protein>
<dbReference type="OrthoDB" id="10654237at2759"/>
<dbReference type="RefSeq" id="XP_003284751.1">
    <property type="nucleotide sequence ID" value="XM_003284703.1"/>
</dbReference>
<dbReference type="KEGG" id="dpp:DICPUDRAFT_148547"/>
<keyword evidence="1" id="KW-0677">Repeat</keyword>
<reference evidence="3" key="1">
    <citation type="journal article" date="2011" name="Genome Biol.">
        <title>Comparative genomics of the social amoebae Dictyostelium discoideum and Dictyostelium purpureum.</title>
        <authorList>
            <consortium name="US DOE Joint Genome Institute (JGI-PGF)"/>
            <person name="Sucgang R."/>
            <person name="Kuo A."/>
            <person name="Tian X."/>
            <person name="Salerno W."/>
            <person name="Parikh A."/>
            <person name="Feasley C.L."/>
            <person name="Dalin E."/>
            <person name="Tu H."/>
            <person name="Huang E."/>
            <person name="Barry K."/>
            <person name="Lindquist E."/>
            <person name="Shapiro H."/>
            <person name="Bruce D."/>
            <person name="Schmutz J."/>
            <person name="Salamov A."/>
            <person name="Fey P."/>
            <person name="Gaudet P."/>
            <person name="Anjard C."/>
            <person name="Babu M.M."/>
            <person name="Basu S."/>
            <person name="Bushmanova Y."/>
            <person name="van der Wel H."/>
            <person name="Katoh-Kurasawa M."/>
            <person name="Dinh C."/>
            <person name="Coutinho P.M."/>
            <person name="Saito T."/>
            <person name="Elias M."/>
            <person name="Schaap P."/>
            <person name="Kay R.R."/>
            <person name="Henrissat B."/>
            <person name="Eichinger L."/>
            <person name="Rivero F."/>
            <person name="Putnam N.H."/>
            <person name="West C.M."/>
            <person name="Loomis W.F."/>
            <person name="Chisholm R.L."/>
            <person name="Shaulsky G."/>
            <person name="Strassmann J.E."/>
            <person name="Queller D.C."/>
            <person name="Kuspa A."/>
            <person name="Grigoriev I.V."/>
        </authorList>
    </citation>
    <scope>NUCLEOTIDE SEQUENCE [LARGE SCALE GENOMIC DNA]</scope>
    <source>
        <strain evidence="3">QSDP1</strain>
    </source>
</reference>
<dbReference type="PANTHER" id="PTHR32134">
    <property type="entry name" value="FNIP REPEAT-CONTAINING PROTEIN"/>
    <property type="match status" value="1"/>
</dbReference>
<dbReference type="PANTHER" id="PTHR32134:SF169">
    <property type="entry name" value="FNIP REPEAT-CONTAINING PROTEIN-RELATED"/>
    <property type="match status" value="1"/>
</dbReference>
<dbReference type="InParanoid" id="F0ZBE8"/>
<dbReference type="EMBL" id="GL870970">
    <property type="protein sequence ID" value="EGC38760.1"/>
    <property type="molecule type" value="Genomic_DNA"/>
</dbReference>
<dbReference type="Pfam" id="PF05725">
    <property type="entry name" value="FNIP"/>
    <property type="match status" value="3"/>
</dbReference>
<sequence length="271" mass="31072">MIYNNNEKDNSVLFFKIWRQRYLKRQIEKHLELYKKYDTVEVNSLKELIFINSNSNPYRLYISKIRYNCNEPITTIGLIPENVTTIIFGDEFNQSIAPAGSIPNTITTIVFGRSFNQPLKPIDSCLAQSVIEFAIDKYFTQIINLDGGIIENEHRHDRKQNKKLKFGRSFKPAGSIPKVHTLSFGKDFNQPLEPGAIPLTVRSLSFSDEFNQPILPGALPSSLESLSFGRYFNQPLEHNSIPQGLKVIRFGKYFNQVIKEGIISPNTIIIR</sequence>
<dbReference type="Proteomes" id="UP000001064">
    <property type="component" value="Unassembled WGS sequence"/>
</dbReference>
<evidence type="ECO:0000313" key="3">
    <source>
        <dbReference type="Proteomes" id="UP000001064"/>
    </source>
</evidence>